<protein>
    <recommendedName>
        <fullName evidence="5">Mid2 domain-containing protein</fullName>
    </recommendedName>
</protein>
<dbReference type="HOGENOM" id="CLU_1038511_0_0_1"/>
<keyword evidence="2" id="KW-0812">Transmembrane</keyword>
<feature type="region of interest" description="Disordered" evidence="1">
    <location>
        <begin position="230"/>
        <end position="268"/>
    </location>
</feature>
<keyword evidence="4" id="KW-1185">Reference proteome</keyword>
<evidence type="ECO:0000313" key="4">
    <source>
        <dbReference type="Proteomes" id="UP000053820"/>
    </source>
</evidence>
<dbReference type="AlphaFoldDB" id="A0A0C9VQG8"/>
<evidence type="ECO:0000256" key="2">
    <source>
        <dbReference type="SAM" id="Phobius"/>
    </source>
</evidence>
<proteinExistence type="predicted"/>
<evidence type="ECO:0000313" key="3">
    <source>
        <dbReference type="EMBL" id="KIJ59970.1"/>
    </source>
</evidence>
<organism evidence="3 4">
    <name type="scientific">Hydnomerulius pinastri MD-312</name>
    <dbReference type="NCBI Taxonomy" id="994086"/>
    <lineage>
        <taxon>Eukaryota</taxon>
        <taxon>Fungi</taxon>
        <taxon>Dikarya</taxon>
        <taxon>Basidiomycota</taxon>
        <taxon>Agaricomycotina</taxon>
        <taxon>Agaricomycetes</taxon>
        <taxon>Agaricomycetidae</taxon>
        <taxon>Boletales</taxon>
        <taxon>Boletales incertae sedis</taxon>
        <taxon>Leucogyrophana</taxon>
    </lineage>
</organism>
<feature type="compositionally biased region" description="Basic and acidic residues" evidence="1">
    <location>
        <begin position="230"/>
        <end position="243"/>
    </location>
</feature>
<reference evidence="3 4" key="1">
    <citation type="submission" date="2014-04" db="EMBL/GenBank/DDBJ databases">
        <title>Evolutionary Origins and Diversification of the Mycorrhizal Mutualists.</title>
        <authorList>
            <consortium name="DOE Joint Genome Institute"/>
            <consortium name="Mycorrhizal Genomics Consortium"/>
            <person name="Kohler A."/>
            <person name="Kuo A."/>
            <person name="Nagy L.G."/>
            <person name="Floudas D."/>
            <person name="Copeland A."/>
            <person name="Barry K.W."/>
            <person name="Cichocki N."/>
            <person name="Veneault-Fourrey C."/>
            <person name="LaButti K."/>
            <person name="Lindquist E.A."/>
            <person name="Lipzen A."/>
            <person name="Lundell T."/>
            <person name="Morin E."/>
            <person name="Murat C."/>
            <person name="Riley R."/>
            <person name="Ohm R."/>
            <person name="Sun H."/>
            <person name="Tunlid A."/>
            <person name="Henrissat B."/>
            <person name="Grigoriev I.V."/>
            <person name="Hibbett D.S."/>
            <person name="Martin F."/>
        </authorList>
    </citation>
    <scope>NUCLEOTIDE SEQUENCE [LARGE SCALE GENOMIC DNA]</scope>
    <source>
        <strain evidence="3 4">MD-312</strain>
    </source>
</reference>
<name>A0A0C9VQG8_9AGAM</name>
<gene>
    <name evidence="3" type="ORF">HYDPIDRAFT_32699</name>
</gene>
<evidence type="ECO:0000256" key="1">
    <source>
        <dbReference type="SAM" id="MobiDB-lite"/>
    </source>
</evidence>
<accession>A0A0C9VQG8</accession>
<dbReference type="EMBL" id="KN839878">
    <property type="protein sequence ID" value="KIJ59970.1"/>
    <property type="molecule type" value="Genomic_DNA"/>
</dbReference>
<feature type="region of interest" description="Disordered" evidence="1">
    <location>
        <begin position="117"/>
        <end position="138"/>
    </location>
</feature>
<keyword evidence="2" id="KW-1133">Transmembrane helix</keyword>
<dbReference type="Proteomes" id="UP000053820">
    <property type="component" value="Unassembled WGS sequence"/>
</dbReference>
<sequence length="268" mass="27800">MAAISELTQGIGALATDLSSHRPTSQPPSGTITKSKYHSSTSLRVVSPTTSTTHNTPAGAISTAGDAPSSVSTTTNHKNSTSSPVPPPTLNTLNTSIPTTPTPIFTLMTTLLTASSTGNTGTKFSTPSPDSTPRNQSTKSVPTALIIGNTVLGAALLVLAAFVIFRCRSRRGSSLCERTRLRLPLYAHSTASGSAGDPERTSPAYGGRGAQPSISSSAFVCPESIDRRDPEIGVREENVERIPSRPSESSNMGALTQSHSESGCFVAM</sequence>
<feature type="compositionally biased region" description="Polar residues" evidence="1">
    <location>
        <begin position="246"/>
        <end position="261"/>
    </location>
</feature>
<feature type="transmembrane region" description="Helical" evidence="2">
    <location>
        <begin position="144"/>
        <end position="165"/>
    </location>
</feature>
<feature type="region of interest" description="Disordered" evidence="1">
    <location>
        <begin position="189"/>
        <end position="215"/>
    </location>
</feature>
<keyword evidence="2" id="KW-0472">Membrane</keyword>
<feature type="compositionally biased region" description="Low complexity" evidence="1">
    <location>
        <begin position="69"/>
        <end position="83"/>
    </location>
</feature>
<feature type="compositionally biased region" description="Polar residues" evidence="1">
    <location>
        <begin position="17"/>
        <end position="56"/>
    </location>
</feature>
<feature type="region of interest" description="Disordered" evidence="1">
    <location>
        <begin position="14"/>
        <end position="97"/>
    </location>
</feature>
<evidence type="ECO:0008006" key="5">
    <source>
        <dbReference type="Google" id="ProtNLM"/>
    </source>
</evidence>